<dbReference type="EMBL" id="NPIC01000005">
    <property type="protein sequence ID" value="RDL36166.1"/>
    <property type="molecule type" value="Genomic_DNA"/>
</dbReference>
<proteinExistence type="predicted"/>
<comment type="caution">
    <text evidence="1">The sequence shown here is derived from an EMBL/GenBank/DDBJ whole genome shotgun (WGS) entry which is preliminary data.</text>
</comment>
<protein>
    <submittedName>
        <fullName evidence="1">Uncharacterized protein</fullName>
    </submittedName>
</protein>
<evidence type="ECO:0000313" key="1">
    <source>
        <dbReference type="EMBL" id="RDL36166.1"/>
    </source>
</evidence>
<accession>A0A370TKW0</accession>
<evidence type="ECO:0000313" key="2">
    <source>
        <dbReference type="Proteomes" id="UP000254866"/>
    </source>
</evidence>
<sequence>MAVWHHIVHFPRLRGLVFGAEIVQPEGVGMGNGLGNGQWVPSPVEMLWTMYMYSRYHERSGPRSRSAALYASLGIPSSYRGVRLRASDDPREVLVPLSLYSYADLAGVESGKIAGAPSALYSKLPTDGAGGSPRPRH</sequence>
<dbReference type="GeneID" id="43599627"/>
<keyword evidence="2" id="KW-1185">Reference proteome</keyword>
<dbReference type="Proteomes" id="UP000254866">
    <property type="component" value="Unassembled WGS sequence"/>
</dbReference>
<name>A0A370TKW0_9HELO</name>
<gene>
    <name evidence="1" type="ORF">BP5553_06778</name>
</gene>
<dbReference type="AlphaFoldDB" id="A0A370TKW0"/>
<organism evidence="1 2">
    <name type="scientific">Venustampulla echinocandica</name>
    <dbReference type="NCBI Taxonomy" id="2656787"/>
    <lineage>
        <taxon>Eukaryota</taxon>
        <taxon>Fungi</taxon>
        <taxon>Dikarya</taxon>
        <taxon>Ascomycota</taxon>
        <taxon>Pezizomycotina</taxon>
        <taxon>Leotiomycetes</taxon>
        <taxon>Helotiales</taxon>
        <taxon>Pleuroascaceae</taxon>
        <taxon>Venustampulla</taxon>
    </lineage>
</organism>
<reference evidence="1 2" key="1">
    <citation type="journal article" date="2018" name="IMA Fungus">
        <title>IMA Genome-F 9: Draft genome sequence of Annulohypoxylon stygium, Aspergillus mulundensis, Berkeleyomyces basicola (syn. Thielaviopsis basicola), Ceratocystis smalleyi, two Cercospora beticola strains, Coleophoma cylindrospora, Fusarium fracticaudum, Phialophora cf. hyalina, and Morchella septimelata.</title>
        <authorList>
            <person name="Wingfield B.D."/>
            <person name="Bills G.F."/>
            <person name="Dong Y."/>
            <person name="Huang W."/>
            <person name="Nel W.J."/>
            <person name="Swalarsk-Parry B.S."/>
            <person name="Vaghefi N."/>
            <person name="Wilken P.M."/>
            <person name="An Z."/>
            <person name="de Beer Z.W."/>
            <person name="De Vos L."/>
            <person name="Chen L."/>
            <person name="Duong T.A."/>
            <person name="Gao Y."/>
            <person name="Hammerbacher A."/>
            <person name="Kikkert J.R."/>
            <person name="Li Y."/>
            <person name="Li H."/>
            <person name="Li K."/>
            <person name="Li Q."/>
            <person name="Liu X."/>
            <person name="Ma X."/>
            <person name="Naidoo K."/>
            <person name="Pethybridge S.J."/>
            <person name="Sun J."/>
            <person name="Steenkamp E.T."/>
            <person name="van der Nest M.A."/>
            <person name="van Wyk S."/>
            <person name="Wingfield M.J."/>
            <person name="Xiong C."/>
            <person name="Yue Q."/>
            <person name="Zhang X."/>
        </authorList>
    </citation>
    <scope>NUCLEOTIDE SEQUENCE [LARGE SCALE GENOMIC DNA]</scope>
    <source>
        <strain evidence="1 2">BP 5553</strain>
    </source>
</reference>
<dbReference type="RefSeq" id="XP_031868822.1">
    <property type="nucleotide sequence ID" value="XM_032015401.1"/>
</dbReference>